<protein>
    <submittedName>
        <fullName evidence="1">Uncharacterized protein</fullName>
    </submittedName>
</protein>
<evidence type="ECO:0000313" key="2">
    <source>
        <dbReference type="Proteomes" id="UP001198374"/>
    </source>
</evidence>
<comment type="caution">
    <text evidence="1">The sequence shown here is derived from an EMBL/GenBank/DDBJ whole genome shotgun (WGS) entry which is preliminary data.</text>
</comment>
<keyword evidence="2" id="KW-1185">Reference proteome</keyword>
<evidence type="ECO:0000313" key="1">
    <source>
        <dbReference type="EMBL" id="MCA2096080.1"/>
    </source>
</evidence>
<dbReference type="InterPro" id="IPR013324">
    <property type="entry name" value="RNA_pol_sigma_r3/r4-like"/>
</dbReference>
<accession>A0ABS7YXC7</accession>
<dbReference type="EMBL" id="JAIWIY010000001">
    <property type="protein sequence ID" value="MCA2096080.1"/>
    <property type="molecule type" value="Genomic_DNA"/>
</dbReference>
<reference evidence="2" key="1">
    <citation type="submission" date="2023-07" db="EMBL/GenBank/DDBJ databases">
        <title>FDA dAtabase for Regulatory Grade micrObial Sequences (FDA-ARGOS): Supporting development and validation of Infectious Disease Dx tests.</title>
        <authorList>
            <person name="Sproer C."/>
            <person name="Gronow S."/>
            <person name="Severitt S."/>
            <person name="Schroder I."/>
            <person name="Tallon L."/>
            <person name="Sadzewicz L."/>
            <person name="Zhao X."/>
            <person name="Boylan J."/>
            <person name="Ott S."/>
            <person name="Bowen H."/>
            <person name="Vavikolanu K."/>
            <person name="Hazen T."/>
            <person name="Aluvathingal J."/>
            <person name="Nadendla S."/>
            <person name="Lowell S."/>
            <person name="Myers T."/>
            <person name="Yan Y."/>
        </authorList>
    </citation>
    <scope>NUCLEOTIDE SEQUENCE [LARGE SCALE GENOMIC DNA]</scope>
    <source>
        <strain evidence="2">FDAARGOS_1538</strain>
    </source>
</reference>
<dbReference type="SUPFAM" id="SSF88659">
    <property type="entry name" value="Sigma3 and sigma4 domains of RNA polymerase sigma factors"/>
    <property type="match status" value="1"/>
</dbReference>
<proteinExistence type="predicted"/>
<dbReference type="RefSeq" id="WP_209773608.1">
    <property type="nucleotide sequence ID" value="NZ_JAGGLO010000004.1"/>
</dbReference>
<sequence length="151" mass="18182">MKDVVEIIDYCREIPQAIKLNRRVINNLEDVFYLPRSNSQLDGMPKAKNHISKITEDLALNVPDGISETIRSLEEKNKRLDNLYKEILKEIQSLDYREHKVIYDFYIMNYRWEKIARGFYSVRQCKNIRSEALKKLEKKFEDNIYIHNYFS</sequence>
<name>A0ABS7YXC7_9FIRM</name>
<organism evidence="1 2">
    <name type="scientific">Anaerococcus degeneri</name>
    <dbReference type="NCBI Taxonomy" id="361500"/>
    <lineage>
        <taxon>Bacteria</taxon>
        <taxon>Bacillati</taxon>
        <taxon>Bacillota</taxon>
        <taxon>Tissierellia</taxon>
        <taxon>Tissierellales</taxon>
        <taxon>Peptoniphilaceae</taxon>
        <taxon>Anaerococcus</taxon>
    </lineage>
</organism>
<dbReference type="Proteomes" id="UP001198374">
    <property type="component" value="Unassembled WGS sequence"/>
</dbReference>
<gene>
    <name evidence="1" type="ORF">LDJ82_04030</name>
</gene>